<evidence type="ECO:0000256" key="1">
    <source>
        <dbReference type="ARBA" id="ARBA00009995"/>
    </source>
</evidence>
<dbReference type="CDD" id="cd03784">
    <property type="entry name" value="GT1_Gtf-like"/>
    <property type="match status" value="1"/>
</dbReference>
<dbReference type="FunFam" id="3.40.50.2000:FF:000056">
    <property type="entry name" value="Glycosyltransferase"/>
    <property type="match status" value="1"/>
</dbReference>
<dbReference type="EC" id="2.4.1.-" evidence="5"/>
<gene>
    <name evidence="6" type="ORF">EUGRSUZ_E03231</name>
</gene>
<proteinExistence type="inferred from homology"/>
<dbReference type="Pfam" id="PF00201">
    <property type="entry name" value="UDPGT"/>
    <property type="match status" value="1"/>
</dbReference>
<dbReference type="PANTHER" id="PTHR48048:SF76">
    <property type="entry name" value="UDP-GLYCOSYLTRANSFERASE 708D1-LIKE"/>
    <property type="match status" value="1"/>
</dbReference>
<evidence type="ECO:0000256" key="4">
    <source>
        <dbReference type="RuleBase" id="RU003718"/>
    </source>
</evidence>
<dbReference type="Gramene" id="KCW74516">
    <property type="protein sequence ID" value="KCW74516"/>
    <property type="gene ID" value="EUGRSUZ_E03231"/>
</dbReference>
<comment type="similarity">
    <text evidence="1 4">Belongs to the UDP-glycosyltransferase family.</text>
</comment>
<dbReference type="eggNOG" id="KOG1192">
    <property type="taxonomic scope" value="Eukaryota"/>
</dbReference>
<protein>
    <recommendedName>
        <fullName evidence="5">Glycosyltransferase</fullName>
        <ecNumber evidence="5">2.4.1.-</ecNumber>
    </recommendedName>
</protein>
<dbReference type="InterPro" id="IPR035595">
    <property type="entry name" value="UDP_glycos_trans_CS"/>
</dbReference>
<organism evidence="6">
    <name type="scientific">Eucalyptus grandis</name>
    <name type="common">Flooded gum</name>
    <dbReference type="NCBI Taxonomy" id="71139"/>
    <lineage>
        <taxon>Eukaryota</taxon>
        <taxon>Viridiplantae</taxon>
        <taxon>Streptophyta</taxon>
        <taxon>Embryophyta</taxon>
        <taxon>Tracheophyta</taxon>
        <taxon>Spermatophyta</taxon>
        <taxon>Magnoliopsida</taxon>
        <taxon>eudicotyledons</taxon>
        <taxon>Gunneridae</taxon>
        <taxon>Pentapetalae</taxon>
        <taxon>rosids</taxon>
        <taxon>malvids</taxon>
        <taxon>Myrtales</taxon>
        <taxon>Myrtaceae</taxon>
        <taxon>Myrtoideae</taxon>
        <taxon>Eucalypteae</taxon>
        <taxon>Eucalyptus</taxon>
    </lineage>
</organism>
<dbReference type="GO" id="GO:0035251">
    <property type="term" value="F:UDP-glucosyltransferase activity"/>
    <property type="evidence" value="ECO:0000318"/>
    <property type="project" value="GO_Central"/>
</dbReference>
<dbReference type="InterPro" id="IPR002213">
    <property type="entry name" value="UDP_glucos_trans"/>
</dbReference>
<evidence type="ECO:0000256" key="5">
    <source>
        <dbReference type="RuleBase" id="RU362057"/>
    </source>
</evidence>
<name>A0A059C8M1_EUCGR</name>
<sequence length="438" mass="48864">MSTTQAPHIALFPVAEMGHLMPVLRLATMLAKRNCIVTVITAHPTVSNAESDQISLFFRHNPEINHLILQLNPSSQQEDSTLADPFFLQFDLINQSIHLLRPLLSSSSPPFSAMFVDFFLATSLMAYFPVLTSNRTEFNNASTIKIPGLPPMAMSSLPQALLDPGNLFTSMTIMNSQALSKADGILTNTFEYVQASTLGTLNKARVTASLPPILPVGPLEPYHIPQDRDNRYRSWLENQPSQSVVYISFGSRTAISQDQVQELERGLEKAGRRFCWNLKTSIVDKDDQEDVKDILSNLFLERTKNKGMIIRGWTDQQEILDHPAIGGFVSHCGWNSVMEAAWQGVPMLAWPQNGDQRLNAKVVEDAGLGLWERNWDWGVGGVVKGDEIERKIVELMTDEKLRERAKKVREEARKAVGSGGSSNRVIKDVINSLILPFP</sequence>
<dbReference type="Gene3D" id="3.40.50.2000">
    <property type="entry name" value="Glycogen Phosphorylase B"/>
    <property type="match status" value="3"/>
</dbReference>
<evidence type="ECO:0000256" key="3">
    <source>
        <dbReference type="ARBA" id="ARBA00022679"/>
    </source>
</evidence>
<dbReference type="SUPFAM" id="SSF53756">
    <property type="entry name" value="UDP-Glycosyltransferase/glycogen phosphorylase"/>
    <property type="match status" value="1"/>
</dbReference>
<reference evidence="6" key="1">
    <citation type="submission" date="2013-07" db="EMBL/GenBank/DDBJ databases">
        <title>The genome of Eucalyptus grandis.</title>
        <authorList>
            <person name="Schmutz J."/>
            <person name="Hayes R."/>
            <person name="Myburg A."/>
            <person name="Tuskan G."/>
            <person name="Grattapaglia D."/>
            <person name="Rokhsar D.S."/>
        </authorList>
    </citation>
    <scope>NUCLEOTIDE SEQUENCE</scope>
    <source>
        <tissue evidence="6">Leaf extractions</tissue>
    </source>
</reference>
<dbReference type="OMA" id="SDYCPRV"/>
<evidence type="ECO:0000256" key="2">
    <source>
        <dbReference type="ARBA" id="ARBA00022676"/>
    </source>
</evidence>
<dbReference type="PROSITE" id="PS00375">
    <property type="entry name" value="UDPGT"/>
    <property type="match status" value="1"/>
</dbReference>
<dbReference type="InParanoid" id="A0A059C8M1"/>
<keyword evidence="3 4" id="KW-0808">Transferase</keyword>
<dbReference type="InterPro" id="IPR050481">
    <property type="entry name" value="UDP-glycosyltransf_plant"/>
</dbReference>
<dbReference type="EMBL" id="KK198757">
    <property type="protein sequence ID" value="KCW74516.1"/>
    <property type="molecule type" value="Genomic_DNA"/>
</dbReference>
<accession>A0A059C8M1</accession>
<dbReference type="PANTHER" id="PTHR48048">
    <property type="entry name" value="GLYCOSYLTRANSFERASE"/>
    <property type="match status" value="1"/>
</dbReference>
<evidence type="ECO:0000313" key="6">
    <source>
        <dbReference type="EMBL" id="KCW74516.1"/>
    </source>
</evidence>
<keyword evidence="2 4" id="KW-0328">Glycosyltransferase</keyword>
<dbReference type="AlphaFoldDB" id="A0A059C8M1"/>